<proteinExistence type="predicted"/>
<accession>A0ACC1I8V2</accession>
<dbReference type="EMBL" id="JANBPG010001413">
    <property type="protein sequence ID" value="KAJ1890071.1"/>
    <property type="molecule type" value="Genomic_DNA"/>
</dbReference>
<protein>
    <submittedName>
        <fullName evidence="1">Thiamine pyrophosphokinase</fullName>
        <ecNumber evidence="1">2.7.6.2</ecNumber>
    </submittedName>
</protein>
<keyword evidence="1" id="KW-0808">Transferase</keyword>
<gene>
    <name evidence="1" type="primary">THI80_2</name>
    <name evidence="1" type="ORF">LPJ66_007686</name>
</gene>
<sequence length="277" mass="29990">MESPLPLPQPQPQPQPVATHLASHLLCPCPPHSSGGGSHAEPDPRVAACFEANGLAVLVLNQPIPHSPTIFEPLWRRAQHRFCIDGGANQLHALPDSSLLPPPTAIIGDLDSIIPSVQSHYEQMGTLIQHYSDQDTTDLMKALYYLDTVTGTRKSTVVVFGGLSGRLDHVLSTLKVLFREKDRDMIVVSEESLAICLPEGKHRVLVSGMDGPACGLLPLEAEAVLTTRGLKWDLQEQPSSFAGLLSTSNVITAKDEIYVETTQPVVWTCQLTSSGKQ</sequence>
<keyword evidence="2" id="KW-1185">Reference proteome</keyword>
<dbReference type="EC" id="2.7.6.2" evidence="1"/>
<evidence type="ECO:0000313" key="2">
    <source>
        <dbReference type="Proteomes" id="UP001150581"/>
    </source>
</evidence>
<comment type="caution">
    <text evidence="1">The sequence shown here is derived from an EMBL/GenBank/DDBJ whole genome shotgun (WGS) entry which is preliminary data.</text>
</comment>
<reference evidence="1" key="1">
    <citation type="submission" date="2022-07" db="EMBL/GenBank/DDBJ databases">
        <title>Phylogenomic reconstructions and comparative analyses of Kickxellomycotina fungi.</title>
        <authorList>
            <person name="Reynolds N.K."/>
            <person name="Stajich J.E."/>
            <person name="Barry K."/>
            <person name="Grigoriev I.V."/>
            <person name="Crous P."/>
            <person name="Smith M.E."/>
        </authorList>
    </citation>
    <scope>NUCLEOTIDE SEQUENCE</scope>
    <source>
        <strain evidence="1">Benny 63K</strain>
    </source>
</reference>
<evidence type="ECO:0000313" key="1">
    <source>
        <dbReference type="EMBL" id="KAJ1890071.1"/>
    </source>
</evidence>
<name>A0ACC1I8V2_9FUNG</name>
<dbReference type="Proteomes" id="UP001150581">
    <property type="component" value="Unassembled WGS sequence"/>
</dbReference>
<organism evidence="1 2">
    <name type="scientific">Kickxella alabastrina</name>
    <dbReference type="NCBI Taxonomy" id="61397"/>
    <lineage>
        <taxon>Eukaryota</taxon>
        <taxon>Fungi</taxon>
        <taxon>Fungi incertae sedis</taxon>
        <taxon>Zoopagomycota</taxon>
        <taxon>Kickxellomycotina</taxon>
        <taxon>Kickxellomycetes</taxon>
        <taxon>Kickxellales</taxon>
        <taxon>Kickxellaceae</taxon>
        <taxon>Kickxella</taxon>
    </lineage>
</organism>